<protein>
    <submittedName>
        <fullName evidence="2">CSON011571 protein</fullName>
    </submittedName>
</protein>
<dbReference type="VEuPathDB" id="VectorBase:CSON011571"/>
<reference evidence="2" key="1">
    <citation type="submission" date="2018-07" db="EMBL/GenBank/DDBJ databases">
        <authorList>
            <person name="Quirk P.G."/>
            <person name="Krulwich T.A."/>
        </authorList>
    </citation>
    <scope>NUCLEOTIDE SEQUENCE</scope>
</reference>
<organism evidence="2">
    <name type="scientific">Culicoides sonorensis</name>
    <name type="common">Biting midge</name>
    <dbReference type="NCBI Taxonomy" id="179676"/>
    <lineage>
        <taxon>Eukaryota</taxon>
        <taxon>Metazoa</taxon>
        <taxon>Ecdysozoa</taxon>
        <taxon>Arthropoda</taxon>
        <taxon>Hexapoda</taxon>
        <taxon>Insecta</taxon>
        <taxon>Pterygota</taxon>
        <taxon>Neoptera</taxon>
        <taxon>Endopterygota</taxon>
        <taxon>Diptera</taxon>
        <taxon>Nematocera</taxon>
        <taxon>Chironomoidea</taxon>
        <taxon>Ceratopogonidae</taxon>
        <taxon>Ceratopogoninae</taxon>
        <taxon>Culicoides</taxon>
        <taxon>Monoculicoides</taxon>
    </lineage>
</organism>
<feature type="transmembrane region" description="Helical" evidence="1">
    <location>
        <begin position="72"/>
        <end position="92"/>
    </location>
</feature>
<keyword evidence="1" id="KW-0812">Transmembrane</keyword>
<evidence type="ECO:0000256" key="1">
    <source>
        <dbReference type="SAM" id="Phobius"/>
    </source>
</evidence>
<sequence length="237" mass="27294">MFRGINFISDNQRFFQSKREPRLFSFNTDDQDVNIEMELGVPFITIPTKRTIDGLRSFVSDAMDGEMQVPHLNINTLALIGFMIIGFSGIGLMMDEFNRKTYVNGNAPFWFFSRERRANEEAPQHTVNIRKIFEAIDSTLSKYDIDTTACIQHKICERVQKSIKKVNQNMPDTSHFDNIIEGLTRSDWSMKYVSGTAIEDAIQTARLGKNCNRVFASCSYRFKFLYSGISNFVKNET</sequence>
<dbReference type="Pfam" id="PF07841">
    <property type="entry name" value="DM4_12"/>
    <property type="match status" value="1"/>
</dbReference>
<dbReference type="AlphaFoldDB" id="A0A336N4K9"/>
<proteinExistence type="predicted"/>
<evidence type="ECO:0000313" key="2">
    <source>
        <dbReference type="EMBL" id="SSX35877.1"/>
    </source>
</evidence>
<keyword evidence="1" id="KW-1133">Transmembrane helix</keyword>
<accession>A0A336N4K9</accession>
<dbReference type="EMBL" id="UFQT01005058">
    <property type="protein sequence ID" value="SSX35877.1"/>
    <property type="molecule type" value="Genomic_DNA"/>
</dbReference>
<gene>
    <name evidence="2" type="primary">CSON011571</name>
</gene>
<name>A0A336N4K9_CULSO</name>
<dbReference type="InterPro" id="IPR006631">
    <property type="entry name" value="DM4_12"/>
</dbReference>
<keyword evidence="1" id="KW-0472">Membrane</keyword>